<dbReference type="Proteomes" id="UP000299102">
    <property type="component" value="Unassembled WGS sequence"/>
</dbReference>
<gene>
    <name evidence="1" type="ORF">EVAR_68924_1</name>
</gene>
<reference evidence="1 2" key="1">
    <citation type="journal article" date="2019" name="Commun. Biol.">
        <title>The bagworm genome reveals a unique fibroin gene that provides high tensile strength.</title>
        <authorList>
            <person name="Kono N."/>
            <person name="Nakamura H."/>
            <person name="Ohtoshi R."/>
            <person name="Tomita M."/>
            <person name="Numata K."/>
            <person name="Arakawa K."/>
        </authorList>
    </citation>
    <scope>NUCLEOTIDE SEQUENCE [LARGE SCALE GENOMIC DNA]</scope>
</reference>
<organism evidence="1 2">
    <name type="scientific">Eumeta variegata</name>
    <name type="common">Bagworm moth</name>
    <name type="synonym">Eumeta japonica</name>
    <dbReference type="NCBI Taxonomy" id="151549"/>
    <lineage>
        <taxon>Eukaryota</taxon>
        <taxon>Metazoa</taxon>
        <taxon>Ecdysozoa</taxon>
        <taxon>Arthropoda</taxon>
        <taxon>Hexapoda</taxon>
        <taxon>Insecta</taxon>
        <taxon>Pterygota</taxon>
        <taxon>Neoptera</taxon>
        <taxon>Endopterygota</taxon>
        <taxon>Lepidoptera</taxon>
        <taxon>Glossata</taxon>
        <taxon>Ditrysia</taxon>
        <taxon>Tineoidea</taxon>
        <taxon>Psychidae</taxon>
        <taxon>Oiketicinae</taxon>
        <taxon>Eumeta</taxon>
    </lineage>
</organism>
<protein>
    <submittedName>
        <fullName evidence="1">Uncharacterized protein</fullName>
    </submittedName>
</protein>
<dbReference type="AlphaFoldDB" id="A0A4C2AAM9"/>
<keyword evidence="2" id="KW-1185">Reference proteome</keyword>
<sequence>MQNTSPVLRSFSASTLHVREAPAAPAETRESTWLRAGLAAAVVREHLNSGAAVNTAAPYMRFQRIHYGCPAATPVCT</sequence>
<proteinExistence type="predicted"/>
<accession>A0A4C2AAM9</accession>
<evidence type="ECO:0000313" key="2">
    <source>
        <dbReference type="Proteomes" id="UP000299102"/>
    </source>
</evidence>
<comment type="caution">
    <text evidence="1">The sequence shown here is derived from an EMBL/GenBank/DDBJ whole genome shotgun (WGS) entry which is preliminary data.</text>
</comment>
<evidence type="ECO:0000313" key="1">
    <source>
        <dbReference type="EMBL" id="GBP97188.1"/>
    </source>
</evidence>
<name>A0A4C2AAM9_EUMVA</name>
<dbReference type="EMBL" id="BGZK01002890">
    <property type="protein sequence ID" value="GBP97188.1"/>
    <property type="molecule type" value="Genomic_DNA"/>
</dbReference>